<accession>A0A6P2CM93</accession>
<sequence>MWPKGWSSLNLRVFPWMMRGLSAMLGLLALIAPTGMESERRAVRRIRTVHLDPVTETTSESWFDRHPVPGTLVRESAGTTSRVAAVGALRHDPPPQIRELAAGGRPIEHIRFLRGLKVFRRVPRTRVTVQRTRRNSR</sequence>
<reference evidence="1 2" key="1">
    <citation type="submission" date="2018-07" db="EMBL/GenBank/DDBJ databases">
        <title>Genome sequence of Rhodococcus rhodnii ATCC 35071 from Rhodnius prolixus.</title>
        <authorList>
            <person name="Patel V."/>
            <person name="Vogel K.J."/>
        </authorList>
    </citation>
    <scope>NUCLEOTIDE SEQUENCE [LARGE SCALE GENOMIC DNA]</scope>
    <source>
        <strain evidence="1 2">ATCC 35071</strain>
    </source>
</reference>
<dbReference type="Proteomes" id="UP000471120">
    <property type="component" value="Unassembled WGS sequence"/>
</dbReference>
<dbReference type="AlphaFoldDB" id="A0A6P2CM93"/>
<name>A0A6P2CM93_9NOCA</name>
<dbReference type="EMBL" id="QRCM01000001">
    <property type="protein sequence ID" value="TXG92118.1"/>
    <property type="molecule type" value="Genomic_DNA"/>
</dbReference>
<organism evidence="1 2">
    <name type="scientific">Rhodococcus rhodnii</name>
    <dbReference type="NCBI Taxonomy" id="38312"/>
    <lineage>
        <taxon>Bacteria</taxon>
        <taxon>Bacillati</taxon>
        <taxon>Actinomycetota</taxon>
        <taxon>Actinomycetes</taxon>
        <taxon>Mycobacteriales</taxon>
        <taxon>Nocardiaceae</taxon>
        <taxon>Rhodococcus</taxon>
    </lineage>
</organism>
<comment type="caution">
    <text evidence="1">The sequence shown here is derived from an EMBL/GenBank/DDBJ whole genome shotgun (WGS) entry which is preliminary data.</text>
</comment>
<gene>
    <name evidence="1" type="ORF">DW322_20510</name>
</gene>
<evidence type="ECO:0000313" key="2">
    <source>
        <dbReference type="Proteomes" id="UP000471120"/>
    </source>
</evidence>
<proteinExistence type="predicted"/>
<evidence type="ECO:0000313" key="1">
    <source>
        <dbReference type="EMBL" id="TXG92118.1"/>
    </source>
</evidence>
<protein>
    <submittedName>
        <fullName evidence="1">Uncharacterized protein</fullName>
    </submittedName>
</protein>